<feature type="region of interest" description="Disordered" evidence="1">
    <location>
        <begin position="1"/>
        <end position="37"/>
    </location>
</feature>
<evidence type="ECO:0000313" key="3">
    <source>
        <dbReference type="EMBL" id="RGP78864.1"/>
    </source>
</evidence>
<dbReference type="PANTHER" id="PTHR35910">
    <property type="entry name" value="2EXR DOMAIN-CONTAINING PROTEIN"/>
    <property type="match status" value="1"/>
</dbReference>
<dbReference type="OrthoDB" id="3469466at2759"/>
<feature type="compositionally biased region" description="Basic residues" evidence="1">
    <location>
        <begin position="1"/>
        <end position="11"/>
    </location>
</feature>
<name>A0A395T297_9HYPO</name>
<dbReference type="InterPro" id="IPR045518">
    <property type="entry name" value="2EXR"/>
</dbReference>
<protein>
    <recommendedName>
        <fullName evidence="2">2EXR domain-containing protein</fullName>
    </recommendedName>
</protein>
<feature type="compositionally biased region" description="Polar residues" evidence="1">
    <location>
        <begin position="16"/>
        <end position="32"/>
    </location>
</feature>
<dbReference type="EMBL" id="PXOG01000057">
    <property type="protein sequence ID" value="RGP78864.1"/>
    <property type="molecule type" value="Genomic_DNA"/>
</dbReference>
<dbReference type="PANTHER" id="PTHR35910:SF1">
    <property type="entry name" value="2EXR DOMAIN-CONTAINING PROTEIN"/>
    <property type="match status" value="1"/>
</dbReference>
<dbReference type="STRING" id="694270.A0A395T297"/>
<feature type="region of interest" description="Disordered" evidence="1">
    <location>
        <begin position="250"/>
        <end position="276"/>
    </location>
</feature>
<gene>
    <name evidence="3" type="ORF">FLONG3_3063</name>
</gene>
<dbReference type="AlphaFoldDB" id="A0A395T297"/>
<reference evidence="3 4" key="1">
    <citation type="journal article" date="2018" name="PLoS Pathog.">
        <title>Evolution of structural diversity of trichothecenes, a family of toxins produced by plant pathogenic and entomopathogenic fungi.</title>
        <authorList>
            <person name="Proctor R.H."/>
            <person name="McCormick S.P."/>
            <person name="Kim H.S."/>
            <person name="Cardoza R.E."/>
            <person name="Stanley A.M."/>
            <person name="Lindo L."/>
            <person name="Kelly A."/>
            <person name="Brown D.W."/>
            <person name="Lee T."/>
            <person name="Vaughan M.M."/>
            <person name="Alexander N.J."/>
            <person name="Busman M."/>
            <person name="Gutierrez S."/>
        </authorList>
    </citation>
    <scope>NUCLEOTIDE SEQUENCE [LARGE SCALE GENOMIC DNA]</scope>
    <source>
        <strain evidence="3 4">NRRL 20695</strain>
    </source>
</reference>
<sequence length="434" mass="50089">MARRKSARSGKARSEPVQSDTENIVQNGSARTNIDLMNPEPEGGQFLRFSSFPYDIRAMIWEEYLSNHRILHIAIENLEAPARNKHQRKKAKKATNKTSSIQSPYRVFLDERYALSKLFHVCSESRDAAKRFYRVQYLCTYRWGYKTQEGTLYFRPEFDTVQSCVTADLFDFASNLFRLDSRYVGLQSLAVPKQCRVHTLMEMEDRKREVMKEVLLRLQSVSFLHMQEKPRAPPRPLRTLAYVHSMQQAANRNGTGTNNNDQQPRRPKPRTGWEPDCTGPISTCIPSFERLSADPRKLGNDHTRPYFSFQNPVHIALSWFRLLESLEIFYEHGPNYRFMLSYETTGRNIATRDQAVSWVQGQRKDFRARAASEGLEQGEWVSPAMGFWLYPIECVGSLVNEDGGLKTAKEVFTGAQLKDNMSKCVPELCLSRLT</sequence>
<accession>A0A395T297</accession>
<evidence type="ECO:0000259" key="2">
    <source>
        <dbReference type="Pfam" id="PF20150"/>
    </source>
</evidence>
<dbReference type="Proteomes" id="UP000266234">
    <property type="component" value="Unassembled WGS sequence"/>
</dbReference>
<comment type="caution">
    <text evidence="3">The sequence shown here is derived from an EMBL/GenBank/DDBJ whole genome shotgun (WGS) entry which is preliminary data.</text>
</comment>
<organism evidence="3 4">
    <name type="scientific">Fusarium longipes</name>
    <dbReference type="NCBI Taxonomy" id="694270"/>
    <lineage>
        <taxon>Eukaryota</taxon>
        <taxon>Fungi</taxon>
        <taxon>Dikarya</taxon>
        <taxon>Ascomycota</taxon>
        <taxon>Pezizomycotina</taxon>
        <taxon>Sordariomycetes</taxon>
        <taxon>Hypocreomycetidae</taxon>
        <taxon>Hypocreales</taxon>
        <taxon>Nectriaceae</taxon>
        <taxon>Fusarium</taxon>
    </lineage>
</organism>
<feature type="compositionally biased region" description="Low complexity" evidence="1">
    <location>
        <begin position="250"/>
        <end position="260"/>
    </location>
</feature>
<keyword evidence="4" id="KW-1185">Reference proteome</keyword>
<dbReference type="Pfam" id="PF20150">
    <property type="entry name" value="2EXR"/>
    <property type="match status" value="1"/>
</dbReference>
<feature type="domain" description="2EXR" evidence="2">
    <location>
        <begin position="46"/>
        <end position="161"/>
    </location>
</feature>
<proteinExistence type="predicted"/>
<evidence type="ECO:0000256" key="1">
    <source>
        <dbReference type="SAM" id="MobiDB-lite"/>
    </source>
</evidence>
<evidence type="ECO:0000313" key="4">
    <source>
        <dbReference type="Proteomes" id="UP000266234"/>
    </source>
</evidence>